<keyword evidence="1" id="KW-0812">Transmembrane</keyword>
<name>A0AAV8UTY8_9RHOD</name>
<evidence type="ECO:0000256" key="1">
    <source>
        <dbReference type="SAM" id="Phobius"/>
    </source>
</evidence>
<proteinExistence type="predicted"/>
<keyword evidence="1" id="KW-1133">Transmembrane helix</keyword>
<comment type="caution">
    <text evidence="2">The sequence shown here is derived from an EMBL/GenBank/DDBJ whole genome shotgun (WGS) entry which is preliminary data.</text>
</comment>
<keyword evidence="1" id="KW-0472">Membrane</keyword>
<accession>A0AAV8UTY8</accession>
<gene>
    <name evidence="2" type="ORF">NDN08_002504</name>
</gene>
<keyword evidence="3" id="KW-1185">Reference proteome</keyword>
<dbReference type="EMBL" id="JAMWBK010000004">
    <property type="protein sequence ID" value="KAJ8906004.1"/>
    <property type="molecule type" value="Genomic_DNA"/>
</dbReference>
<evidence type="ECO:0000313" key="3">
    <source>
        <dbReference type="Proteomes" id="UP001157974"/>
    </source>
</evidence>
<evidence type="ECO:0008006" key="4">
    <source>
        <dbReference type="Google" id="ProtNLM"/>
    </source>
</evidence>
<sequence length="471" mass="52004">MRRTKCDGIIGICFILGVGVVLDSLTFIVLLGLNPRGEFAVGVKWVDVTPDVGLPMAGFSSRNRSAEGVLDPLRVTGVSLVHRDTSSQLLVLTYDLIGASRELSDQIYEKLHTRFRAKRESTLLFFSHTHSGPVVGRNLRVLHKLSPNEQKLVDAYARRLVQVSENALQGAIESAEDGCTLSASFGQSNNAVNRVYNSEKGFELGGNVNGPFDHTVPVFIARRRDRTVLSCMFGYAAHGTVLTKEYRYSNDWMGFARRFVENSLPGATAVYIPGCSGDTNLYPRGDVSLAKEHANRIAEAVISDGSLRNEQGIGGRIKCRHQEVNLNYKALTHDRRNLKRLSRNEEDTYSSRLANLILLELPRLDDTFFQSLSYPVWVCSIGNSTVFVALSGEPTSEYSLILRQRLKGLVFAAGYAGEVMGYIPSKEMVRHGGYEAGERSAVLYGLPGRFGEDIEDTILKAVVECARAVEE</sequence>
<dbReference type="AlphaFoldDB" id="A0AAV8UTY8"/>
<organism evidence="2 3">
    <name type="scientific">Rhodosorus marinus</name>
    <dbReference type="NCBI Taxonomy" id="101924"/>
    <lineage>
        <taxon>Eukaryota</taxon>
        <taxon>Rhodophyta</taxon>
        <taxon>Stylonematophyceae</taxon>
        <taxon>Stylonematales</taxon>
        <taxon>Stylonemataceae</taxon>
        <taxon>Rhodosorus</taxon>
    </lineage>
</organism>
<dbReference type="Proteomes" id="UP001157974">
    <property type="component" value="Unassembled WGS sequence"/>
</dbReference>
<feature type="transmembrane region" description="Helical" evidence="1">
    <location>
        <begin position="12"/>
        <end position="33"/>
    </location>
</feature>
<protein>
    <recommendedName>
        <fullName evidence="4">Neutral/alkaline non-lysosomal ceramidase N-terminal domain-containing protein</fullName>
    </recommendedName>
</protein>
<evidence type="ECO:0000313" key="2">
    <source>
        <dbReference type="EMBL" id="KAJ8906004.1"/>
    </source>
</evidence>
<reference evidence="2 3" key="1">
    <citation type="journal article" date="2023" name="Nat. Commun.">
        <title>Origin of minicircular mitochondrial genomes in red algae.</title>
        <authorList>
            <person name="Lee Y."/>
            <person name="Cho C.H."/>
            <person name="Lee Y.M."/>
            <person name="Park S.I."/>
            <person name="Yang J.H."/>
            <person name="West J.A."/>
            <person name="Bhattacharya D."/>
            <person name="Yoon H.S."/>
        </authorList>
    </citation>
    <scope>NUCLEOTIDE SEQUENCE [LARGE SCALE GENOMIC DNA]</scope>
    <source>
        <strain evidence="2 3">CCMP1338</strain>
        <tissue evidence="2">Whole cell</tissue>
    </source>
</reference>